<dbReference type="Proteomes" id="UP001317532">
    <property type="component" value="Chromosome"/>
</dbReference>
<dbReference type="EMBL" id="AP025523">
    <property type="protein sequence ID" value="BDE05938.1"/>
    <property type="molecule type" value="Genomic_DNA"/>
</dbReference>
<dbReference type="HAMAP" id="MF_00418">
    <property type="entry name" value="DapA"/>
    <property type="match status" value="1"/>
</dbReference>
<evidence type="ECO:0000256" key="9">
    <source>
        <dbReference type="ARBA" id="ARBA00023239"/>
    </source>
</evidence>
<dbReference type="PROSITE" id="PS00665">
    <property type="entry name" value="DHDPS_1"/>
    <property type="match status" value="1"/>
</dbReference>
<evidence type="ECO:0000256" key="8">
    <source>
        <dbReference type="ARBA" id="ARBA00023154"/>
    </source>
</evidence>
<accession>A0AAN2C9F6</accession>
<keyword evidence="10 12" id="KW-0704">Schiff base</keyword>
<evidence type="ECO:0000256" key="6">
    <source>
        <dbReference type="ARBA" id="ARBA00022605"/>
    </source>
</evidence>
<dbReference type="InterPro" id="IPR020624">
    <property type="entry name" value="Schiff_base-form_aldolases_CS"/>
</dbReference>
<dbReference type="AlphaFoldDB" id="A0AAN2C9F6"/>
<dbReference type="GO" id="GO:0008840">
    <property type="term" value="F:4-hydroxy-tetrahydrodipicolinate synthase activity"/>
    <property type="evidence" value="ECO:0007669"/>
    <property type="project" value="UniProtKB-UniRule"/>
</dbReference>
<evidence type="ECO:0000313" key="16">
    <source>
        <dbReference type="EMBL" id="BDE05938.1"/>
    </source>
</evidence>
<dbReference type="InterPro" id="IPR005263">
    <property type="entry name" value="DapA"/>
</dbReference>
<evidence type="ECO:0000256" key="3">
    <source>
        <dbReference type="ARBA" id="ARBA00007592"/>
    </source>
</evidence>
<dbReference type="SUPFAM" id="SSF51569">
    <property type="entry name" value="Aldolase"/>
    <property type="match status" value="1"/>
</dbReference>
<evidence type="ECO:0000256" key="14">
    <source>
        <dbReference type="PIRSR" id="PIRSR001365-1"/>
    </source>
</evidence>
<comment type="subunit">
    <text evidence="12">Homotetramer; dimer of dimers.</text>
</comment>
<comment type="function">
    <text evidence="1 12">Catalyzes the condensation of (S)-aspartate-beta-semialdehyde [(S)-ASA] and pyruvate to 4-hydroxy-tetrahydrodipicolinate (HTPA).</text>
</comment>
<evidence type="ECO:0000256" key="10">
    <source>
        <dbReference type="ARBA" id="ARBA00023270"/>
    </source>
</evidence>
<comment type="similarity">
    <text evidence="3 12 13">Belongs to the DapA family.</text>
</comment>
<comment type="caution">
    <text evidence="12">Was originally thought to be a dihydrodipicolinate synthase (DHDPS), catalyzing the condensation of (S)-aspartate-beta-semialdehyde [(S)-ASA] and pyruvate to dihydrodipicolinate (DHDP). However, it was shown in E.coli that the product of the enzymatic reaction is not dihydrodipicolinate but in fact (4S)-4-hydroxy-2,3,4,5-tetrahydro-(2S)-dipicolinic acid (HTPA), and that the consecutive dehydration reaction leading to DHDP is not spontaneous but catalyzed by DapB.</text>
</comment>
<keyword evidence="17" id="KW-1185">Reference proteome</keyword>
<name>A0AAN2C9F6_UNVUL</name>
<dbReference type="Gene3D" id="3.20.20.70">
    <property type="entry name" value="Aldolase class I"/>
    <property type="match status" value="1"/>
</dbReference>
<keyword evidence="5 12" id="KW-0963">Cytoplasm</keyword>
<dbReference type="GO" id="GO:0005829">
    <property type="term" value="C:cytosol"/>
    <property type="evidence" value="ECO:0007669"/>
    <property type="project" value="TreeGrafter"/>
</dbReference>
<dbReference type="GO" id="GO:0019877">
    <property type="term" value="P:diaminopimelate biosynthetic process"/>
    <property type="evidence" value="ECO:0007669"/>
    <property type="project" value="UniProtKB-UniRule"/>
</dbReference>
<organism evidence="16 17">
    <name type="scientific">Vulcanimicrobium alpinum</name>
    <dbReference type="NCBI Taxonomy" id="3016050"/>
    <lineage>
        <taxon>Bacteria</taxon>
        <taxon>Bacillati</taxon>
        <taxon>Vulcanimicrobiota</taxon>
        <taxon>Vulcanimicrobiia</taxon>
        <taxon>Vulcanimicrobiales</taxon>
        <taxon>Vulcanimicrobiaceae</taxon>
        <taxon>Vulcanimicrobium</taxon>
    </lineage>
</organism>
<proteinExistence type="inferred from homology"/>
<comment type="pathway">
    <text evidence="2 12">Amino-acid biosynthesis; L-lysine biosynthesis via DAP pathway; (S)-tetrahydrodipicolinate from L-aspartate: step 3/4.</text>
</comment>
<feature type="site" description="Part of a proton relay during catalysis" evidence="12">
    <location>
        <position position="109"/>
    </location>
</feature>
<sequence>MRTLGRILTAMITPYDANGEVDLAEAGRIAQFLVARGNDGVVAAGSTGEGNMLDDDEKLALFGAVKAALGTTGTVIAGTTGISTRQSIALTKRAERTGIDAILATVPAYVKPTQEGMLAHFGAIAEATSLPVVIYNIPGRTAANMLPATFSELTRRHPNIAGIKESTGDVNQFTAILRERTREDVTFWCGDDYMFLPSLAVGGHGLISVAGHLASAELRALADAFDGGDADTAARIHQDLAPLVAGLFAVSNPIPVKWAMSTYGFTVGACRSPLSPMPDALTATLEPLIAPYRPAQRASSLREA</sequence>
<evidence type="ECO:0000256" key="13">
    <source>
        <dbReference type="PIRNR" id="PIRNR001365"/>
    </source>
</evidence>
<reference evidence="16 17" key="1">
    <citation type="journal article" date="2022" name="ISME Commun">
        <title>Vulcanimicrobium alpinus gen. nov. sp. nov., the first cultivated representative of the candidate phylum 'Eremiobacterota', is a metabolically versatile aerobic anoxygenic phototroph.</title>
        <authorList>
            <person name="Yabe S."/>
            <person name="Muto K."/>
            <person name="Abe K."/>
            <person name="Yokota A."/>
            <person name="Staudigel H."/>
            <person name="Tebo B.M."/>
        </authorList>
    </citation>
    <scope>NUCLEOTIDE SEQUENCE [LARGE SCALE GENOMIC DNA]</scope>
    <source>
        <strain evidence="16 17">WC8-2</strain>
    </source>
</reference>
<dbReference type="CDD" id="cd00950">
    <property type="entry name" value="DHDPS"/>
    <property type="match status" value="1"/>
</dbReference>
<dbReference type="GO" id="GO:0009089">
    <property type="term" value="P:lysine biosynthetic process via diaminopimelate"/>
    <property type="evidence" value="ECO:0007669"/>
    <property type="project" value="UniProtKB-UniRule"/>
</dbReference>
<dbReference type="RefSeq" id="WP_317996945.1">
    <property type="nucleotide sequence ID" value="NZ_AP025523.1"/>
</dbReference>
<keyword evidence="8 12" id="KW-0457">Lysine biosynthesis</keyword>
<feature type="binding site" evidence="12 15">
    <location>
        <position position="207"/>
    </location>
    <ligand>
        <name>pyruvate</name>
        <dbReference type="ChEBI" id="CHEBI:15361"/>
    </ligand>
</feature>
<comment type="subcellular location">
    <subcellularLocation>
        <location evidence="12">Cytoplasm</location>
    </subcellularLocation>
</comment>
<protein>
    <recommendedName>
        <fullName evidence="4 12">4-hydroxy-tetrahydrodipicolinate synthase</fullName>
        <shortName evidence="12">HTPA synthase</shortName>
        <ecNumber evidence="4 12">4.3.3.7</ecNumber>
    </recommendedName>
</protein>
<dbReference type="InterPro" id="IPR020625">
    <property type="entry name" value="Schiff_base-form_aldolases_AS"/>
</dbReference>
<dbReference type="PANTHER" id="PTHR12128">
    <property type="entry name" value="DIHYDRODIPICOLINATE SYNTHASE"/>
    <property type="match status" value="1"/>
</dbReference>
<dbReference type="PRINTS" id="PR00146">
    <property type="entry name" value="DHPICSNTHASE"/>
</dbReference>
<evidence type="ECO:0000256" key="4">
    <source>
        <dbReference type="ARBA" id="ARBA00012086"/>
    </source>
</evidence>
<dbReference type="PROSITE" id="PS00666">
    <property type="entry name" value="DHDPS_2"/>
    <property type="match status" value="1"/>
</dbReference>
<dbReference type="PIRSF" id="PIRSF001365">
    <property type="entry name" value="DHDPS"/>
    <property type="match status" value="1"/>
</dbReference>
<evidence type="ECO:0000256" key="1">
    <source>
        <dbReference type="ARBA" id="ARBA00003294"/>
    </source>
</evidence>
<evidence type="ECO:0000313" key="17">
    <source>
        <dbReference type="Proteomes" id="UP001317532"/>
    </source>
</evidence>
<feature type="active site" description="Proton donor/acceptor" evidence="12 14">
    <location>
        <position position="135"/>
    </location>
</feature>
<feature type="binding site" evidence="12 15">
    <location>
        <position position="47"/>
    </location>
    <ligand>
        <name>pyruvate</name>
        <dbReference type="ChEBI" id="CHEBI:15361"/>
    </ligand>
</feature>
<dbReference type="InterPro" id="IPR013785">
    <property type="entry name" value="Aldolase_TIM"/>
</dbReference>
<comment type="catalytic activity">
    <reaction evidence="11 12">
        <text>L-aspartate 4-semialdehyde + pyruvate = (2S,4S)-4-hydroxy-2,3,4,5-tetrahydrodipicolinate + H2O + H(+)</text>
        <dbReference type="Rhea" id="RHEA:34171"/>
        <dbReference type="ChEBI" id="CHEBI:15361"/>
        <dbReference type="ChEBI" id="CHEBI:15377"/>
        <dbReference type="ChEBI" id="CHEBI:15378"/>
        <dbReference type="ChEBI" id="CHEBI:67139"/>
        <dbReference type="ChEBI" id="CHEBI:537519"/>
        <dbReference type="EC" id="4.3.3.7"/>
    </reaction>
</comment>
<evidence type="ECO:0000256" key="5">
    <source>
        <dbReference type="ARBA" id="ARBA00022490"/>
    </source>
</evidence>
<dbReference type="NCBIfam" id="TIGR00674">
    <property type="entry name" value="dapA"/>
    <property type="match status" value="1"/>
</dbReference>
<evidence type="ECO:0000256" key="15">
    <source>
        <dbReference type="PIRSR" id="PIRSR001365-2"/>
    </source>
</evidence>
<gene>
    <name evidence="16" type="primary">dapA_1</name>
    <name evidence="12" type="synonym">dapA</name>
    <name evidence="16" type="ORF">WPS_12140</name>
</gene>
<dbReference type="InterPro" id="IPR002220">
    <property type="entry name" value="DapA-like"/>
</dbReference>
<feature type="site" description="Part of a proton relay during catalysis" evidence="12">
    <location>
        <position position="46"/>
    </location>
</feature>
<dbReference type="PANTHER" id="PTHR12128:SF66">
    <property type="entry name" value="4-HYDROXY-2-OXOGLUTARATE ALDOLASE, MITOCHONDRIAL"/>
    <property type="match status" value="1"/>
</dbReference>
<keyword evidence="9 12" id="KW-0456">Lyase</keyword>
<dbReference type="Pfam" id="PF00701">
    <property type="entry name" value="DHDPS"/>
    <property type="match status" value="1"/>
</dbReference>
<dbReference type="SMART" id="SM01130">
    <property type="entry name" value="DHDPS"/>
    <property type="match status" value="1"/>
</dbReference>
<dbReference type="EC" id="4.3.3.7" evidence="4 12"/>
<evidence type="ECO:0000256" key="7">
    <source>
        <dbReference type="ARBA" id="ARBA00022915"/>
    </source>
</evidence>
<keyword evidence="7 12" id="KW-0220">Diaminopimelate biosynthesis</keyword>
<evidence type="ECO:0000256" key="2">
    <source>
        <dbReference type="ARBA" id="ARBA00005120"/>
    </source>
</evidence>
<feature type="active site" description="Schiff-base intermediate with substrate" evidence="12 14">
    <location>
        <position position="164"/>
    </location>
</feature>
<dbReference type="KEGG" id="vab:WPS_12140"/>
<keyword evidence="6 12" id="KW-0028">Amino-acid biosynthesis</keyword>
<evidence type="ECO:0000256" key="12">
    <source>
        <dbReference type="HAMAP-Rule" id="MF_00418"/>
    </source>
</evidence>
<evidence type="ECO:0000256" key="11">
    <source>
        <dbReference type="ARBA" id="ARBA00047836"/>
    </source>
</evidence>